<evidence type="ECO:0000256" key="2">
    <source>
        <dbReference type="ARBA" id="ARBA00022692"/>
    </source>
</evidence>
<evidence type="ECO:0000313" key="7">
    <source>
        <dbReference type="EMBL" id="OCX69927.1"/>
    </source>
</evidence>
<evidence type="ECO:0000256" key="4">
    <source>
        <dbReference type="ARBA" id="ARBA00023136"/>
    </source>
</evidence>
<keyword evidence="4 5" id="KW-0472">Membrane</keyword>
<dbReference type="SUPFAM" id="SSF54427">
    <property type="entry name" value="NTF2-like"/>
    <property type="match status" value="1"/>
</dbReference>
<dbReference type="Gene3D" id="3.10.450.230">
    <property type="entry name" value="VirB8 protein"/>
    <property type="match status" value="1"/>
</dbReference>
<accession>A0A1C2I202</accession>
<organism evidence="7 8">
    <name type="scientific">Acidithiobacillus thiooxidans</name>
    <name type="common">Thiobacillus thiooxidans</name>
    <dbReference type="NCBI Taxonomy" id="930"/>
    <lineage>
        <taxon>Bacteria</taxon>
        <taxon>Pseudomonadati</taxon>
        <taxon>Pseudomonadota</taxon>
        <taxon>Acidithiobacillia</taxon>
        <taxon>Acidithiobacillales</taxon>
        <taxon>Acidithiobacillaceae</taxon>
        <taxon>Acidithiobacillus</taxon>
    </lineage>
</organism>
<dbReference type="Pfam" id="PF04335">
    <property type="entry name" value="VirB8"/>
    <property type="match status" value="1"/>
</dbReference>
<comment type="caution">
    <text evidence="7">The sequence shown here is derived from an EMBL/GenBank/DDBJ whole genome shotgun (WGS) entry which is preliminary data.</text>
</comment>
<protein>
    <submittedName>
        <fullName evidence="7">Conjugal transfer protein</fullName>
    </submittedName>
</protein>
<feature type="domain" description="Bacterial virulence protein VirB8" evidence="6">
    <location>
        <begin position="10"/>
        <end position="219"/>
    </location>
</feature>
<dbReference type="OrthoDB" id="597581at2"/>
<dbReference type="GO" id="GO:0016020">
    <property type="term" value="C:membrane"/>
    <property type="evidence" value="ECO:0007669"/>
    <property type="project" value="UniProtKB-SubCell"/>
</dbReference>
<evidence type="ECO:0000256" key="3">
    <source>
        <dbReference type="ARBA" id="ARBA00022989"/>
    </source>
</evidence>
<name>A0A1C2I202_ACITH</name>
<feature type="transmembrane region" description="Helical" evidence="5">
    <location>
        <begin position="30"/>
        <end position="48"/>
    </location>
</feature>
<keyword evidence="2 5" id="KW-0812">Transmembrane</keyword>
<dbReference type="InterPro" id="IPR032710">
    <property type="entry name" value="NTF2-like_dom_sf"/>
</dbReference>
<reference evidence="7" key="1">
    <citation type="journal article" date="2016" name="Int. J. Mol. Sci.">
        <title>Comparative genomics of the extreme acidophile Acidithiobacillus thiooxidans reveals intraspecific divergence and niche adaptation.</title>
        <authorList>
            <person name="Zhang X."/>
            <person name="Feng X."/>
            <person name="Tao J."/>
            <person name="Ma L."/>
            <person name="Xiao Y."/>
            <person name="Liang Y."/>
            <person name="Liu X."/>
            <person name="Yin H."/>
        </authorList>
    </citation>
    <scope>NUCLEOTIDE SEQUENCE [LARGE SCALE GENOMIC DNA]</scope>
    <source>
        <strain evidence="7">DXS-W</strain>
    </source>
</reference>
<evidence type="ECO:0000256" key="1">
    <source>
        <dbReference type="ARBA" id="ARBA00004167"/>
    </source>
</evidence>
<evidence type="ECO:0000313" key="8">
    <source>
        <dbReference type="Proteomes" id="UP000095008"/>
    </source>
</evidence>
<dbReference type="AlphaFoldDB" id="A0A1C2I202"/>
<dbReference type="InterPro" id="IPR035658">
    <property type="entry name" value="TrbF"/>
</dbReference>
<dbReference type="Proteomes" id="UP000095008">
    <property type="component" value="Unassembled WGS sequence"/>
</dbReference>
<sequence length="223" mass="24944">MAEKPDYHAARREWLERYGSYIAREKNWRMMAFGAIAIAALFGAGMVYEADRMHVVPYVVEVNRLGKSVELAQAVKAGAFAQPVVQHVISRFVWLLFTQSPDLNLQKHFVHESYDYIASIAQSPLDAFYHRHNPYSAYAKKTQGHTVLINSAEPVGKVTAHGGSYIVDFQVKEYGPHGGLDAVKNWQGTVTYATVPPSDNPNVLEGNPFGIYITHFAFSRQIG</sequence>
<dbReference type="InterPro" id="IPR007430">
    <property type="entry name" value="VirB8"/>
</dbReference>
<keyword evidence="3 5" id="KW-1133">Transmembrane helix</keyword>
<evidence type="ECO:0000259" key="6">
    <source>
        <dbReference type="Pfam" id="PF04335"/>
    </source>
</evidence>
<comment type="subcellular location">
    <subcellularLocation>
        <location evidence="1">Membrane</location>
        <topology evidence="1">Single-pass membrane protein</topology>
    </subcellularLocation>
</comment>
<keyword evidence="8" id="KW-1185">Reference proteome</keyword>
<evidence type="ECO:0000256" key="5">
    <source>
        <dbReference type="SAM" id="Phobius"/>
    </source>
</evidence>
<proteinExistence type="predicted"/>
<dbReference type="CDD" id="cd16425">
    <property type="entry name" value="TrbF"/>
    <property type="match status" value="1"/>
</dbReference>
<dbReference type="RefSeq" id="WP_065974657.1">
    <property type="nucleotide sequence ID" value="NZ_LWRY01000186.1"/>
</dbReference>
<gene>
    <name evidence="7" type="ORF">A6M23_14515</name>
</gene>
<dbReference type="EMBL" id="LWRY01000186">
    <property type="protein sequence ID" value="OCX69927.1"/>
    <property type="molecule type" value="Genomic_DNA"/>
</dbReference>